<keyword evidence="1" id="KW-0812">Transmembrane</keyword>
<evidence type="ECO:0000256" key="1">
    <source>
        <dbReference type="SAM" id="Phobius"/>
    </source>
</evidence>
<evidence type="ECO:0000313" key="2">
    <source>
        <dbReference type="EMBL" id="TGK33748.1"/>
    </source>
</evidence>
<organism evidence="2 3">
    <name type="scientific">Leptospira gomenensis</name>
    <dbReference type="NCBI Taxonomy" id="2484974"/>
    <lineage>
        <taxon>Bacteria</taxon>
        <taxon>Pseudomonadati</taxon>
        <taxon>Spirochaetota</taxon>
        <taxon>Spirochaetia</taxon>
        <taxon>Leptospirales</taxon>
        <taxon>Leptospiraceae</taxon>
        <taxon>Leptospira</taxon>
    </lineage>
</organism>
<feature type="transmembrane region" description="Helical" evidence="1">
    <location>
        <begin position="152"/>
        <end position="170"/>
    </location>
</feature>
<dbReference type="GO" id="GO:0016787">
    <property type="term" value="F:hydrolase activity"/>
    <property type="evidence" value="ECO:0007669"/>
    <property type="project" value="UniProtKB-KW"/>
</dbReference>
<feature type="transmembrane region" description="Helical" evidence="1">
    <location>
        <begin position="55"/>
        <end position="73"/>
    </location>
</feature>
<name>A0A5F1YAZ7_9LEPT</name>
<dbReference type="AlphaFoldDB" id="A0A5F1YAZ7"/>
<feature type="transmembrane region" description="Helical" evidence="1">
    <location>
        <begin position="85"/>
        <end position="112"/>
    </location>
</feature>
<dbReference type="PANTHER" id="PTHR35531:SF1">
    <property type="entry name" value="INNER MEMBRANE PROTEIN YBCI-RELATED"/>
    <property type="match status" value="1"/>
</dbReference>
<reference evidence="2" key="1">
    <citation type="journal article" date="2019" name="PLoS Negl. Trop. Dis.">
        <title>Revisiting the worldwide diversity of Leptospira species in the environment.</title>
        <authorList>
            <person name="Vincent A.T."/>
            <person name="Schiettekatte O."/>
            <person name="Bourhy P."/>
            <person name="Veyrier F.J."/>
            <person name="Picardeau M."/>
        </authorList>
    </citation>
    <scope>NUCLEOTIDE SEQUENCE [LARGE SCALE GENOMIC DNA]</scope>
    <source>
        <strain evidence="2">201800299</strain>
    </source>
</reference>
<dbReference type="PANTHER" id="PTHR35531">
    <property type="entry name" value="INNER MEMBRANE PROTEIN YBCI-RELATED"/>
    <property type="match status" value="1"/>
</dbReference>
<protein>
    <submittedName>
        <fullName evidence="2">Metal-dependent hydrolase</fullName>
    </submittedName>
</protein>
<dbReference type="OrthoDB" id="5459053at2"/>
<proteinExistence type="predicted"/>
<keyword evidence="2" id="KW-0378">Hydrolase</keyword>
<dbReference type="Pfam" id="PF04307">
    <property type="entry name" value="YdjM"/>
    <property type="match status" value="1"/>
</dbReference>
<keyword evidence="1" id="KW-0472">Membrane</keyword>
<comment type="caution">
    <text evidence="2">The sequence shown here is derived from an EMBL/GenBank/DDBJ whole genome shotgun (WGS) entry which is preliminary data.</text>
</comment>
<gene>
    <name evidence="2" type="ORF">EHQ17_10600</name>
</gene>
<accession>A0A5F1YAZ7</accession>
<sequence>MTHTAVPISFWIAIGNKLVPFRLLLTGIVFSILPDADVVAFKLGIPYESDWGHRGFSHSILFAFSLSVLACVLSARFRTRIEIVLLYLFLSIVSHGVLDAMTTGGLGVGFLIPYSSERFFFELRPIRVSPIGIKNFLTERGVIVLKSEWVNVWIPLLSVSVSIFFLRTLARRIRLARADENKNGTVGSTTRTRK</sequence>
<keyword evidence="1" id="KW-1133">Transmembrane helix</keyword>
<keyword evidence="3" id="KW-1185">Reference proteome</keyword>
<feature type="transmembrane region" description="Helical" evidence="1">
    <location>
        <begin position="21"/>
        <end position="43"/>
    </location>
</feature>
<dbReference type="InterPro" id="IPR007404">
    <property type="entry name" value="YdjM-like"/>
</dbReference>
<dbReference type="Proteomes" id="UP000298277">
    <property type="component" value="Unassembled WGS sequence"/>
</dbReference>
<dbReference type="EMBL" id="RQFA01000042">
    <property type="protein sequence ID" value="TGK33748.1"/>
    <property type="molecule type" value="Genomic_DNA"/>
</dbReference>
<evidence type="ECO:0000313" key="3">
    <source>
        <dbReference type="Proteomes" id="UP000298277"/>
    </source>
</evidence>